<keyword evidence="1" id="KW-0472">Membrane</keyword>
<dbReference type="Proteomes" id="UP000735302">
    <property type="component" value="Unassembled WGS sequence"/>
</dbReference>
<evidence type="ECO:0000256" key="1">
    <source>
        <dbReference type="SAM" id="Phobius"/>
    </source>
</evidence>
<evidence type="ECO:0008006" key="4">
    <source>
        <dbReference type="Google" id="ProtNLM"/>
    </source>
</evidence>
<sequence length="650" mass="74331">MATLLSEIGRVKFVLDPEYPVALKRCANVAKFNSRRYLPLDSTYFPSTSSLFVLPNKRTIGMKTCNMSIEEHNLSFWTSFTAKNINLKNVLKNQLELPEKSAFRVMVTFDNQESAAGVYYFFVNGIQSKPKYPDSVLLRNTVDERKATFELPAIRPVNSQPLLFVSDSRKYRSTFLGFKFDKDVVYELKHQIKWTSFQRKGNSFISFQVTVNNQSDYESENSEEDDPLDLHVYISDEKHVHTKKCRYYRLLVFPTEIPTFRIHPKPAGNETNHTVSYEVKVNRAKWLVDQLYIFPALGKSGTKCVKEQNCQDLVIFDSSKKGKGKKKSIFLEVTLLAHDIENLTDYAIFVMDPGKRRFQIYQFDSSSRYSPATAPIGTEDPPVTYTTTTPVSSAGFGNEWAFLLMIPFGIATGAFFLVLYVRRRRVHFGKVSADTADQAAFETSQRRFSDGYEVLPGDRVSGDYEHIVEDRSYEHLVEDRRLSHGYEAILCQDFPRNNLRDASSNVYQTISLENVECLPQATKPFSKMNGASLKHSLSCSNITFAHAGDTRIYVEDDSELFFKSHSVTGHRNANKEQLALKYFMLRNSTDDARCVNPFYTTDVKETRENIELQDSSTRRRCSANADGECEYLTVLDSSDDDGNYLELIPD</sequence>
<protein>
    <recommendedName>
        <fullName evidence="4">CUB domain-containing protein</fullName>
    </recommendedName>
</protein>
<evidence type="ECO:0000313" key="2">
    <source>
        <dbReference type="EMBL" id="GFO08732.1"/>
    </source>
</evidence>
<evidence type="ECO:0000313" key="3">
    <source>
        <dbReference type="Proteomes" id="UP000735302"/>
    </source>
</evidence>
<feature type="transmembrane region" description="Helical" evidence="1">
    <location>
        <begin position="400"/>
        <end position="421"/>
    </location>
</feature>
<dbReference type="EMBL" id="BLXT01003994">
    <property type="protein sequence ID" value="GFO08732.1"/>
    <property type="molecule type" value="Genomic_DNA"/>
</dbReference>
<accession>A0AAV4AP79</accession>
<gene>
    <name evidence="2" type="ORF">PoB_003523700</name>
</gene>
<comment type="caution">
    <text evidence="2">The sequence shown here is derived from an EMBL/GenBank/DDBJ whole genome shotgun (WGS) entry which is preliminary data.</text>
</comment>
<organism evidence="2 3">
    <name type="scientific">Plakobranchus ocellatus</name>
    <dbReference type="NCBI Taxonomy" id="259542"/>
    <lineage>
        <taxon>Eukaryota</taxon>
        <taxon>Metazoa</taxon>
        <taxon>Spiralia</taxon>
        <taxon>Lophotrochozoa</taxon>
        <taxon>Mollusca</taxon>
        <taxon>Gastropoda</taxon>
        <taxon>Heterobranchia</taxon>
        <taxon>Euthyneura</taxon>
        <taxon>Panpulmonata</taxon>
        <taxon>Sacoglossa</taxon>
        <taxon>Placobranchoidea</taxon>
        <taxon>Plakobranchidae</taxon>
        <taxon>Plakobranchus</taxon>
    </lineage>
</organism>
<dbReference type="AlphaFoldDB" id="A0AAV4AP79"/>
<reference evidence="2 3" key="1">
    <citation type="journal article" date="2021" name="Elife">
        <title>Chloroplast acquisition without the gene transfer in kleptoplastic sea slugs, Plakobranchus ocellatus.</title>
        <authorList>
            <person name="Maeda T."/>
            <person name="Takahashi S."/>
            <person name="Yoshida T."/>
            <person name="Shimamura S."/>
            <person name="Takaki Y."/>
            <person name="Nagai Y."/>
            <person name="Toyoda A."/>
            <person name="Suzuki Y."/>
            <person name="Arimoto A."/>
            <person name="Ishii H."/>
            <person name="Satoh N."/>
            <person name="Nishiyama T."/>
            <person name="Hasebe M."/>
            <person name="Maruyama T."/>
            <person name="Minagawa J."/>
            <person name="Obokata J."/>
            <person name="Shigenobu S."/>
        </authorList>
    </citation>
    <scope>NUCLEOTIDE SEQUENCE [LARGE SCALE GENOMIC DNA]</scope>
</reference>
<keyword evidence="3" id="KW-1185">Reference proteome</keyword>
<keyword evidence="1" id="KW-0812">Transmembrane</keyword>
<name>A0AAV4AP79_9GAST</name>
<proteinExistence type="predicted"/>
<keyword evidence="1" id="KW-1133">Transmembrane helix</keyword>